<dbReference type="PROSITE" id="PS50888">
    <property type="entry name" value="BHLH"/>
    <property type="match status" value="1"/>
</dbReference>
<keyword evidence="8" id="KW-1185">Reference proteome</keyword>
<dbReference type="GO" id="GO:0046983">
    <property type="term" value="F:protein dimerization activity"/>
    <property type="evidence" value="ECO:0007669"/>
    <property type="project" value="InterPro"/>
</dbReference>
<feature type="transmembrane region" description="Helical" evidence="6">
    <location>
        <begin position="353"/>
        <end position="373"/>
    </location>
</feature>
<evidence type="ECO:0000259" key="7">
    <source>
        <dbReference type="PROSITE" id="PS50888"/>
    </source>
</evidence>
<feature type="transmembrane region" description="Helical" evidence="6">
    <location>
        <begin position="278"/>
        <end position="296"/>
    </location>
</feature>
<keyword evidence="3 6" id="KW-1133">Transmembrane helix</keyword>
<feature type="region of interest" description="Disordered" evidence="5">
    <location>
        <begin position="610"/>
        <end position="629"/>
    </location>
</feature>
<evidence type="ECO:0000313" key="9">
    <source>
        <dbReference type="WBParaSite" id="MBELARI_LOCUS11079.1"/>
    </source>
</evidence>
<dbReference type="InterPro" id="IPR036638">
    <property type="entry name" value="HLH_DNA-bd_sf"/>
</dbReference>
<protein>
    <submittedName>
        <fullName evidence="9">Transmembrane protein 184B</fullName>
    </submittedName>
</protein>
<dbReference type="InterPro" id="IPR011598">
    <property type="entry name" value="bHLH_dom"/>
</dbReference>
<evidence type="ECO:0000256" key="3">
    <source>
        <dbReference type="ARBA" id="ARBA00022989"/>
    </source>
</evidence>
<evidence type="ECO:0000313" key="8">
    <source>
        <dbReference type="Proteomes" id="UP000887575"/>
    </source>
</evidence>
<dbReference type="Pfam" id="PF03619">
    <property type="entry name" value="Solute_trans_a"/>
    <property type="match status" value="1"/>
</dbReference>
<keyword evidence="4 6" id="KW-0472">Membrane</keyword>
<comment type="subcellular location">
    <subcellularLocation>
        <location evidence="1">Membrane</location>
        <topology evidence="1">Multi-pass membrane protein</topology>
    </subcellularLocation>
</comment>
<feature type="domain" description="BHLH" evidence="7">
    <location>
        <begin position="21"/>
        <end position="72"/>
    </location>
</feature>
<feature type="compositionally biased region" description="Polar residues" evidence="5">
    <location>
        <begin position="521"/>
        <end position="530"/>
    </location>
</feature>
<feature type="transmembrane region" description="Helical" evidence="6">
    <location>
        <begin position="393"/>
        <end position="413"/>
    </location>
</feature>
<dbReference type="Gene3D" id="4.10.280.10">
    <property type="entry name" value="Helix-loop-helix DNA-binding domain"/>
    <property type="match status" value="1"/>
</dbReference>
<dbReference type="WBParaSite" id="MBELARI_LOCUS11079.1">
    <property type="protein sequence ID" value="MBELARI_LOCUS11079.1"/>
    <property type="gene ID" value="MBELARI_LOCUS11079"/>
</dbReference>
<dbReference type="SMART" id="SM00353">
    <property type="entry name" value="HLH"/>
    <property type="match status" value="1"/>
</dbReference>
<feature type="compositionally biased region" description="Polar residues" evidence="5">
    <location>
        <begin position="537"/>
        <end position="546"/>
    </location>
</feature>
<feature type="region of interest" description="Disordered" evidence="5">
    <location>
        <begin position="521"/>
        <end position="546"/>
    </location>
</feature>
<feature type="transmembrane region" description="Helical" evidence="6">
    <location>
        <begin position="308"/>
        <end position="332"/>
    </location>
</feature>
<dbReference type="SMART" id="SM01417">
    <property type="entry name" value="Solute_trans_a"/>
    <property type="match status" value="1"/>
</dbReference>
<evidence type="ECO:0000256" key="2">
    <source>
        <dbReference type="ARBA" id="ARBA00022692"/>
    </source>
</evidence>
<feature type="transmembrane region" description="Helical" evidence="6">
    <location>
        <begin position="137"/>
        <end position="158"/>
    </location>
</feature>
<evidence type="ECO:0000256" key="5">
    <source>
        <dbReference type="SAM" id="MobiDB-lite"/>
    </source>
</evidence>
<dbReference type="GO" id="GO:0016020">
    <property type="term" value="C:membrane"/>
    <property type="evidence" value="ECO:0007669"/>
    <property type="project" value="UniProtKB-SubCell"/>
</dbReference>
<proteinExistence type="predicted"/>
<feature type="transmembrane region" description="Helical" evidence="6">
    <location>
        <begin position="178"/>
        <end position="200"/>
    </location>
</feature>
<dbReference type="InterPro" id="IPR005178">
    <property type="entry name" value="Ostalpha/TMEM184C"/>
</dbReference>
<feature type="compositionally biased region" description="Basic and acidic residues" evidence="5">
    <location>
        <begin position="27"/>
        <end position="36"/>
    </location>
</feature>
<evidence type="ECO:0000256" key="1">
    <source>
        <dbReference type="ARBA" id="ARBA00004141"/>
    </source>
</evidence>
<dbReference type="PANTHER" id="PTHR23423">
    <property type="entry name" value="ORGANIC SOLUTE TRANSPORTER-RELATED"/>
    <property type="match status" value="1"/>
</dbReference>
<name>A0AAF3EAZ1_9BILA</name>
<keyword evidence="2 6" id="KW-0812">Transmembrane</keyword>
<reference evidence="9" key="1">
    <citation type="submission" date="2024-02" db="UniProtKB">
        <authorList>
            <consortium name="WormBaseParasite"/>
        </authorList>
    </citation>
    <scope>IDENTIFICATION</scope>
</reference>
<evidence type="ECO:0000256" key="6">
    <source>
        <dbReference type="SAM" id="Phobius"/>
    </source>
</evidence>
<dbReference type="Proteomes" id="UP000887575">
    <property type="component" value="Unassembled WGS sequence"/>
</dbReference>
<organism evidence="8 9">
    <name type="scientific">Mesorhabditis belari</name>
    <dbReference type="NCBI Taxonomy" id="2138241"/>
    <lineage>
        <taxon>Eukaryota</taxon>
        <taxon>Metazoa</taxon>
        <taxon>Ecdysozoa</taxon>
        <taxon>Nematoda</taxon>
        <taxon>Chromadorea</taxon>
        <taxon>Rhabditida</taxon>
        <taxon>Rhabditina</taxon>
        <taxon>Rhabditomorpha</taxon>
        <taxon>Rhabditoidea</taxon>
        <taxon>Rhabditidae</taxon>
        <taxon>Mesorhabditinae</taxon>
        <taxon>Mesorhabditis</taxon>
    </lineage>
</organism>
<feature type="region of interest" description="Disordered" evidence="5">
    <location>
        <begin position="1"/>
        <end position="36"/>
    </location>
</feature>
<sequence>MSPPKVKPPKRTNKSEDEVQAQRNSANKRERQRTKELNDAFAILRKRIPSMPSDKMSKIHTLRIATEYIRFLDQVKKDGGKTWGIDLHVGDSKSLQNTFNVWRSSYTNTVASMGSLPQMSSLTFPYNMESYVKSSDVFVGSATAQTIAGLFTLGALFITSHQIYQHLRWYSCPTEQRWIVRILFIVPIYAFDSWLSLVFFHNNVYIYFNSIRDCYEAFVIYSFLSLCYEYLGGESNIMAEIRGKPIKPTNYWTCTCCLAGKQYTIEFLRFCKQATLQFCFIKPLMSLLTIILEPIGKYEEGNWSADQGYVWISFAYNISISLALYGLFLFYTATKDLLSPYSPVLKFLTVKSVIFLSFWQGFLLAVLGAFGAIDSVKLENGGEISVGTIAAGWQNFFICIEMFFAAIALRFAFSVTVYADAQSASSNDGRQVTLQSISSSLRETMNPKDIMQDAIHNFHPQYQQYTQHSNPQRSVSGNNSQGFDLLPLFLANSLPSLMAPHLMFRGEAGTSTVTTIASGPGISQASTSTHPDIWTDPSRTSVPQIESSSSPYSVAWQAPPPLRIIPFFRVVLPDVHSVIVPSTSHEEAGAERLANAAQVSNYSSMANTDSYGVSTPGQTNVSNSGHLLD</sequence>
<dbReference type="Pfam" id="PF00010">
    <property type="entry name" value="HLH"/>
    <property type="match status" value="1"/>
</dbReference>
<dbReference type="SUPFAM" id="SSF47459">
    <property type="entry name" value="HLH, helix-loop-helix DNA-binding domain"/>
    <property type="match status" value="1"/>
</dbReference>
<evidence type="ECO:0000256" key="4">
    <source>
        <dbReference type="ARBA" id="ARBA00023136"/>
    </source>
</evidence>
<accession>A0AAF3EAZ1</accession>
<dbReference type="AlphaFoldDB" id="A0AAF3EAZ1"/>